<evidence type="ECO:0000259" key="1">
    <source>
        <dbReference type="Pfam" id="PF17836"/>
    </source>
</evidence>
<protein>
    <recommendedName>
        <fullName evidence="1">PglD N-terminal domain-containing protein</fullName>
    </recommendedName>
</protein>
<dbReference type="SUPFAM" id="SSF51161">
    <property type="entry name" value="Trimeric LpxA-like enzymes"/>
    <property type="match status" value="1"/>
</dbReference>
<dbReference type="Gene3D" id="3.40.50.20">
    <property type="match status" value="1"/>
</dbReference>
<dbReference type="EMBL" id="UINC01062892">
    <property type="protein sequence ID" value="SVB89945.1"/>
    <property type="molecule type" value="Genomic_DNA"/>
</dbReference>
<dbReference type="PANTHER" id="PTHR43300">
    <property type="entry name" value="ACETYLTRANSFERASE"/>
    <property type="match status" value="1"/>
</dbReference>
<reference evidence="2" key="1">
    <citation type="submission" date="2018-05" db="EMBL/GenBank/DDBJ databases">
        <authorList>
            <person name="Lanie J.A."/>
            <person name="Ng W.-L."/>
            <person name="Kazmierczak K.M."/>
            <person name="Andrzejewski T.M."/>
            <person name="Davidsen T.M."/>
            <person name="Wayne K.J."/>
            <person name="Tettelin H."/>
            <person name="Glass J.I."/>
            <person name="Rusch D."/>
            <person name="Podicherti R."/>
            <person name="Tsui H.-C.T."/>
            <person name="Winkler M.E."/>
        </authorList>
    </citation>
    <scope>NUCLEOTIDE SEQUENCE</scope>
</reference>
<accession>A0A382HS85</accession>
<sequence length="218" mass="23131">MILVIGSQGHAKVVIDVIEKQAEHKIAGLIDPFRAKKEETLGYKILGGEEDIPTILKENKIVGGVIAIGDNWLRSEVKKKILSISEDFNFVSCIHPSSQIAKDVKIGRGSVVMAGAIINSSSTVGEHCILNNNSSLDHDSVMNDFSSLAPNATTGGNVKIGKFSAISLGANVINNIDIGSHTVIGAGSLVLSNLGNNSLCFGNPAKVIRKREIGEKYL</sequence>
<dbReference type="InterPro" id="IPR041561">
    <property type="entry name" value="PglD_N"/>
</dbReference>
<dbReference type="CDD" id="cd03360">
    <property type="entry name" value="LbH_AT_putative"/>
    <property type="match status" value="1"/>
</dbReference>
<gene>
    <name evidence="2" type="ORF">METZ01_LOCUS242799</name>
</gene>
<dbReference type="PANTHER" id="PTHR43300:SF7">
    <property type="entry name" value="UDP-N-ACETYLBACILLOSAMINE N-ACETYLTRANSFERASE"/>
    <property type="match status" value="1"/>
</dbReference>
<feature type="domain" description="PglD N-terminal" evidence="1">
    <location>
        <begin position="2"/>
        <end position="80"/>
    </location>
</feature>
<name>A0A382HS85_9ZZZZ</name>
<dbReference type="Gene3D" id="2.160.10.10">
    <property type="entry name" value="Hexapeptide repeat proteins"/>
    <property type="match status" value="1"/>
</dbReference>
<dbReference type="NCBIfam" id="TIGR03570">
    <property type="entry name" value="NeuD_NnaD"/>
    <property type="match status" value="1"/>
</dbReference>
<proteinExistence type="predicted"/>
<organism evidence="2">
    <name type="scientific">marine metagenome</name>
    <dbReference type="NCBI Taxonomy" id="408172"/>
    <lineage>
        <taxon>unclassified sequences</taxon>
        <taxon>metagenomes</taxon>
        <taxon>ecological metagenomes</taxon>
    </lineage>
</organism>
<dbReference type="AlphaFoldDB" id="A0A382HS85"/>
<dbReference type="Pfam" id="PF17836">
    <property type="entry name" value="PglD_N"/>
    <property type="match status" value="1"/>
</dbReference>
<evidence type="ECO:0000313" key="2">
    <source>
        <dbReference type="EMBL" id="SVB89945.1"/>
    </source>
</evidence>
<dbReference type="InterPro" id="IPR011004">
    <property type="entry name" value="Trimer_LpxA-like_sf"/>
</dbReference>
<dbReference type="InterPro" id="IPR020019">
    <property type="entry name" value="AcTrfase_PglD-like"/>
</dbReference>
<dbReference type="InterPro" id="IPR050179">
    <property type="entry name" value="Trans_hexapeptide_repeat"/>
</dbReference>